<comment type="caution">
    <text evidence="1">The sequence shown here is derived from an EMBL/GenBank/DDBJ whole genome shotgun (WGS) entry which is preliminary data.</text>
</comment>
<sequence length="78" mass="8888">MSLPNNIINQKTNSTVTRALMPIHKDIVNNTFLTKDIGSNRKGNIDFLVAQHDVDKMLLTRPDTYRGTVTIIFDPKIY</sequence>
<dbReference type="AlphaFoldDB" id="A0ABD5LTU3"/>
<proteinExistence type="predicted"/>
<evidence type="ECO:0000313" key="1">
    <source>
        <dbReference type="EMBL" id="MEY2344795.1"/>
    </source>
</evidence>
<dbReference type="EMBL" id="JADQCH020000002">
    <property type="protein sequence ID" value="MEY2344795.1"/>
    <property type="molecule type" value="Genomic_DNA"/>
</dbReference>
<accession>A0ABD5LTU3</accession>
<reference evidence="1" key="1">
    <citation type="submission" date="2021-05" db="EMBL/GenBank/DDBJ databases">
        <title>First report of NDM-5 and VEB-6 producing Proteus mirabilis isolated from blood of a sepsis patient in Kolkata, India.</title>
        <authorList>
            <person name="Halder G."/>
            <person name="Chaudhuri B."/>
            <person name="Dutta S."/>
        </authorList>
    </citation>
    <scope>NUCLEOTIDE SEQUENCE [LARGE SCALE GENOMIC DNA]</scope>
    <source>
        <strain evidence="1">7049</strain>
    </source>
</reference>
<protein>
    <submittedName>
        <fullName evidence="1">Uncharacterized protein</fullName>
    </submittedName>
</protein>
<organism evidence="1">
    <name type="scientific">Proteus mirabilis</name>
    <dbReference type="NCBI Taxonomy" id="584"/>
    <lineage>
        <taxon>Bacteria</taxon>
        <taxon>Pseudomonadati</taxon>
        <taxon>Pseudomonadota</taxon>
        <taxon>Gammaproteobacteria</taxon>
        <taxon>Enterobacterales</taxon>
        <taxon>Morganellaceae</taxon>
        <taxon>Proteus</taxon>
    </lineage>
</organism>
<gene>
    <name evidence="1" type="ORF">I3679_014835</name>
</gene>
<name>A0ABD5LTU3_PROMI</name>